<name>A0AA88T3V3_TACVA</name>
<dbReference type="PANTHER" id="PTHR44819">
    <property type="entry name" value="V-TYPE IMMUNOGLOBULIN DOMAIN-CONTAINING SUPPRESSOR OF T-CELL ACTIVATION"/>
    <property type="match status" value="1"/>
</dbReference>
<feature type="chain" id="PRO_5041646899" description="Ig-like domain-containing protein" evidence="2">
    <location>
        <begin position="17"/>
        <end position="288"/>
    </location>
</feature>
<dbReference type="Proteomes" id="UP001187315">
    <property type="component" value="Unassembled WGS sequence"/>
</dbReference>
<dbReference type="InterPro" id="IPR013783">
    <property type="entry name" value="Ig-like_fold"/>
</dbReference>
<dbReference type="InterPro" id="IPR042473">
    <property type="entry name" value="VISTA"/>
</dbReference>
<dbReference type="GO" id="GO:0046636">
    <property type="term" value="P:negative regulation of alpha-beta T cell activation"/>
    <property type="evidence" value="ECO:0007669"/>
    <property type="project" value="TreeGrafter"/>
</dbReference>
<dbReference type="InterPro" id="IPR007110">
    <property type="entry name" value="Ig-like_dom"/>
</dbReference>
<feature type="signal peptide" evidence="2">
    <location>
        <begin position="1"/>
        <end position="16"/>
    </location>
</feature>
<evidence type="ECO:0000256" key="1">
    <source>
        <dbReference type="SAM" id="Phobius"/>
    </source>
</evidence>
<evidence type="ECO:0000256" key="2">
    <source>
        <dbReference type="SAM" id="SignalP"/>
    </source>
</evidence>
<evidence type="ECO:0000313" key="5">
    <source>
        <dbReference type="Proteomes" id="UP001187315"/>
    </source>
</evidence>
<dbReference type="EMBL" id="JAVHJS010000007">
    <property type="protein sequence ID" value="KAK2853052.1"/>
    <property type="molecule type" value="Genomic_DNA"/>
</dbReference>
<accession>A0AA88T3V3</accession>
<gene>
    <name evidence="4" type="ORF">Q7C36_008253</name>
</gene>
<dbReference type="PROSITE" id="PS50835">
    <property type="entry name" value="IG_LIKE"/>
    <property type="match status" value="1"/>
</dbReference>
<keyword evidence="1" id="KW-0472">Membrane</keyword>
<protein>
    <recommendedName>
        <fullName evidence="3">Ig-like domain-containing protein</fullName>
    </recommendedName>
</protein>
<dbReference type="GO" id="GO:0005886">
    <property type="term" value="C:plasma membrane"/>
    <property type="evidence" value="ECO:0007669"/>
    <property type="project" value="TreeGrafter"/>
</dbReference>
<evidence type="ECO:0000259" key="3">
    <source>
        <dbReference type="PROSITE" id="PS50835"/>
    </source>
</evidence>
<keyword evidence="1" id="KW-0812">Transmembrane</keyword>
<dbReference type="Gene3D" id="2.60.40.10">
    <property type="entry name" value="Immunoglobulins"/>
    <property type="match status" value="1"/>
</dbReference>
<dbReference type="InterPro" id="IPR036179">
    <property type="entry name" value="Ig-like_dom_sf"/>
</dbReference>
<sequence length="288" mass="31983">MVFLLAVWLCLHLVIAVEGNSEYHPHPLSISVPYASYVCPEGANVTLVCEQSGALDHKKDRMHHVWLFTEHMDQRCHNRLHVKDSSSVVYSAQARSFSITLLGVTQANQGRYCCLALDILQEAKDKPHVQQEAHSHMMLTITPRRNDSLKCALLLETPAPQSISSMALVTKESVAAGAAVAVVCLAFLCLPVLLVLVYRQRQRTQSSRRAHELVRMDSEAQGHENPVYMSGSPKTSSRTVVQILTRQTSETGRHLLSDPGTPYSPNPQGDVFFPAHEPIMEAPDFQPL</sequence>
<feature type="domain" description="Ig-like" evidence="3">
    <location>
        <begin position="27"/>
        <end position="116"/>
    </location>
</feature>
<feature type="transmembrane region" description="Helical" evidence="1">
    <location>
        <begin position="174"/>
        <end position="198"/>
    </location>
</feature>
<keyword evidence="5" id="KW-1185">Reference proteome</keyword>
<reference evidence="4" key="1">
    <citation type="submission" date="2023-08" db="EMBL/GenBank/DDBJ databases">
        <title>Pelteobagrus vachellii genome.</title>
        <authorList>
            <person name="Liu H."/>
        </authorList>
    </citation>
    <scope>NUCLEOTIDE SEQUENCE</scope>
    <source>
        <strain evidence="4">PRFRI_2022a</strain>
        <tissue evidence="4">Muscle</tissue>
    </source>
</reference>
<comment type="caution">
    <text evidence="4">The sequence shown here is derived from an EMBL/GenBank/DDBJ whole genome shotgun (WGS) entry which is preliminary data.</text>
</comment>
<dbReference type="PANTHER" id="PTHR44819:SF1">
    <property type="entry name" value="V-TYPE IMMUNOGLOBULIN DOMAIN-CONTAINING SUPPRESSOR OF T-CELL ACTIVATION"/>
    <property type="match status" value="1"/>
</dbReference>
<keyword evidence="1" id="KW-1133">Transmembrane helix</keyword>
<dbReference type="GO" id="GO:0050776">
    <property type="term" value="P:regulation of immune response"/>
    <property type="evidence" value="ECO:0007669"/>
    <property type="project" value="InterPro"/>
</dbReference>
<organism evidence="4 5">
    <name type="scientific">Tachysurus vachellii</name>
    <name type="common">Darkbarbel catfish</name>
    <name type="synonym">Pelteobagrus vachellii</name>
    <dbReference type="NCBI Taxonomy" id="175792"/>
    <lineage>
        <taxon>Eukaryota</taxon>
        <taxon>Metazoa</taxon>
        <taxon>Chordata</taxon>
        <taxon>Craniata</taxon>
        <taxon>Vertebrata</taxon>
        <taxon>Euteleostomi</taxon>
        <taxon>Actinopterygii</taxon>
        <taxon>Neopterygii</taxon>
        <taxon>Teleostei</taxon>
        <taxon>Ostariophysi</taxon>
        <taxon>Siluriformes</taxon>
        <taxon>Bagridae</taxon>
        <taxon>Tachysurus</taxon>
    </lineage>
</organism>
<keyword evidence="2" id="KW-0732">Signal</keyword>
<dbReference type="AlphaFoldDB" id="A0AA88T3V3"/>
<evidence type="ECO:0000313" key="4">
    <source>
        <dbReference type="EMBL" id="KAK2853052.1"/>
    </source>
</evidence>
<dbReference type="SUPFAM" id="SSF48726">
    <property type="entry name" value="Immunoglobulin"/>
    <property type="match status" value="1"/>
</dbReference>
<proteinExistence type="predicted"/>